<feature type="transmembrane region" description="Helical" evidence="7">
    <location>
        <begin position="75"/>
        <end position="95"/>
    </location>
</feature>
<evidence type="ECO:0000256" key="2">
    <source>
        <dbReference type="ARBA" id="ARBA00022448"/>
    </source>
</evidence>
<evidence type="ECO:0000256" key="7">
    <source>
        <dbReference type="SAM" id="Phobius"/>
    </source>
</evidence>
<dbReference type="InterPro" id="IPR011701">
    <property type="entry name" value="MFS"/>
</dbReference>
<dbReference type="Pfam" id="PF07690">
    <property type="entry name" value="MFS_1"/>
    <property type="match status" value="2"/>
</dbReference>
<proteinExistence type="predicted"/>
<dbReference type="RefSeq" id="WP_376845434.1">
    <property type="nucleotide sequence ID" value="NZ_JBHSFW010000001.1"/>
</dbReference>
<dbReference type="SUPFAM" id="SSF103473">
    <property type="entry name" value="MFS general substrate transporter"/>
    <property type="match status" value="1"/>
</dbReference>
<feature type="transmembrane region" description="Helical" evidence="7">
    <location>
        <begin position="12"/>
        <end position="34"/>
    </location>
</feature>
<feature type="transmembrane region" description="Helical" evidence="7">
    <location>
        <begin position="164"/>
        <end position="185"/>
    </location>
</feature>
<evidence type="ECO:0000256" key="6">
    <source>
        <dbReference type="ARBA" id="ARBA00023136"/>
    </source>
</evidence>
<organism evidence="9 10">
    <name type="scientific">Camelliibacillus cellulosilyticus</name>
    <dbReference type="NCBI Taxonomy" id="2174486"/>
    <lineage>
        <taxon>Bacteria</taxon>
        <taxon>Bacillati</taxon>
        <taxon>Bacillota</taxon>
        <taxon>Bacilli</taxon>
        <taxon>Bacillales</taxon>
        <taxon>Sporolactobacillaceae</taxon>
        <taxon>Camelliibacillus</taxon>
    </lineage>
</organism>
<dbReference type="InterPro" id="IPR050171">
    <property type="entry name" value="MFS_Transporters"/>
</dbReference>
<feature type="transmembrane region" description="Helical" evidence="7">
    <location>
        <begin position="358"/>
        <end position="379"/>
    </location>
</feature>
<gene>
    <name evidence="9" type="ORF">ACFO4N_06840</name>
</gene>
<evidence type="ECO:0000313" key="9">
    <source>
        <dbReference type="EMBL" id="MFC4618448.1"/>
    </source>
</evidence>
<dbReference type="PANTHER" id="PTHR23517:SF3">
    <property type="entry name" value="INTEGRAL MEMBRANE TRANSPORT PROTEIN"/>
    <property type="match status" value="1"/>
</dbReference>
<evidence type="ECO:0000256" key="1">
    <source>
        <dbReference type="ARBA" id="ARBA00004651"/>
    </source>
</evidence>
<dbReference type="InterPro" id="IPR036259">
    <property type="entry name" value="MFS_trans_sf"/>
</dbReference>
<keyword evidence="2" id="KW-0813">Transport</keyword>
<evidence type="ECO:0000256" key="3">
    <source>
        <dbReference type="ARBA" id="ARBA00022475"/>
    </source>
</evidence>
<evidence type="ECO:0000256" key="4">
    <source>
        <dbReference type="ARBA" id="ARBA00022692"/>
    </source>
</evidence>
<feature type="transmembrane region" description="Helical" evidence="7">
    <location>
        <begin position="295"/>
        <end position="313"/>
    </location>
</feature>
<accession>A0ABV9GKI3</accession>
<sequence>MLRQLHPNVKIRLMVNFFTRVAYMMVTPFIAVYFSQRVGAAQTGVMFVCVILCGVLGGIVGGFYGDRIGRRKLMLLGEGAMVTCFLVIACLNSPWLDAPYATFVVFLVDLFFEGMLGPAAQALLIDSSTSETRRLIFQIQYWCGNLSMAIGSMIGAFLFQAHHFFLFLLVAAVTLFSFFVTLFFIKDTFRPEKKVAPDQMAVERRGFLKNYAFIIKDRIFMFYILATLAMLIVMSQLTNYIGVRLAREVPSQPFFFGLEVDGVRLLGMLQSENTLLVVFGTFIMAWLIKKINNQLAICMGVLIFTLGNIYLMFGTIPGVLLAAMLVATIGELIFMPVKQAYLADIAPEHARSSYMAASGMSEFFAMIIAGLMITIGAFVSSQLMAGVIALLGIGAAVCFTLSGRLLHKKQHLADKEAKAGLPKNA</sequence>
<evidence type="ECO:0000256" key="5">
    <source>
        <dbReference type="ARBA" id="ARBA00022989"/>
    </source>
</evidence>
<keyword evidence="4 7" id="KW-0812">Transmembrane</keyword>
<dbReference type="InterPro" id="IPR020846">
    <property type="entry name" value="MFS_dom"/>
</dbReference>
<protein>
    <submittedName>
        <fullName evidence="9">MFS transporter</fullName>
    </submittedName>
</protein>
<evidence type="ECO:0000259" key="8">
    <source>
        <dbReference type="PROSITE" id="PS50850"/>
    </source>
</evidence>
<keyword evidence="10" id="KW-1185">Reference proteome</keyword>
<feature type="transmembrane region" description="Helical" evidence="7">
    <location>
        <begin position="40"/>
        <end position="63"/>
    </location>
</feature>
<dbReference type="EMBL" id="JBHSFW010000001">
    <property type="protein sequence ID" value="MFC4618448.1"/>
    <property type="molecule type" value="Genomic_DNA"/>
</dbReference>
<comment type="subcellular location">
    <subcellularLocation>
        <location evidence="1">Cell membrane</location>
        <topology evidence="1">Multi-pass membrane protein</topology>
    </subcellularLocation>
</comment>
<feature type="transmembrane region" description="Helical" evidence="7">
    <location>
        <begin position="319"/>
        <end position="337"/>
    </location>
</feature>
<keyword evidence="3" id="KW-1003">Cell membrane</keyword>
<reference evidence="10" key="1">
    <citation type="journal article" date="2019" name="Int. J. Syst. Evol. Microbiol.">
        <title>The Global Catalogue of Microorganisms (GCM) 10K type strain sequencing project: providing services to taxonomists for standard genome sequencing and annotation.</title>
        <authorList>
            <consortium name="The Broad Institute Genomics Platform"/>
            <consortium name="The Broad Institute Genome Sequencing Center for Infectious Disease"/>
            <person name="Wu L."/>
            <person name="Ma J."/>
        </authorList>
    </citation>
    <scope>NUCLEOTIDE SEQUENCE [LARGE SCALE GENOMIC DNA]</scope>
    <source>
        <strain evidence="10">CGMCC 1.16306</strain>
    </source>
</reference>
<dbReference type="PROSITE" id="PS50850">
    <property type="entry name" value="MFS"/>
    <property type="match status" value="1"/>
</dbReference>
<feature type="domain" description="Major facilitator superfamily (MFS) profile" evidence="8">
    <location>
        <begin position="1"/>
        <end position="404"/>
    </location>
</feature>
<name>A0ABV9GKI3_9BACL</name>
<feature type="transmembrane region" description="Helical" evidence="7">
    <location>
        <begin position="385"/>
        <end position="406"/>
    </location>
</feature>
<feature type="transmembrane region" description="Helical" evidence="7">
    <location>
        <begin position="219"/>
        <end position="243"/>
    </location>
</feature>
<dbReference type="PANTHER" id="PTHR23517">
    <property type="entry name" value="RESISTANCE PROTEIN MDTM, PUTATIVE-RELATED-RELATED"/>
    <property type="match status" value="1"/>
</dbReference>
<feature type="transmembrane region" description="Helical" evidence="7">
    <location>
        <begin position="263"/>
        <end position="288"/>
    </location>
</feature>
<dbReference type="Gene3D" id="1.20.1250.20">
    <property type="entry name" value="MFS general substrate transporter like domains"/>
    <property type="match status" value="1"/>
</dbReference>
<feature type="transmembrane region" description="Helical" evidence="7">
    <location>
        <begin position="135"/>
        <end position="158"/>
    </location>
</feature>
<keyword evidence="6 7" id="KW-0472">Membrane</keyword>
<keyword evidence="5 7" id="KW-1133">Transmembrane helix</keyword>
<feature type="transmembrane region" description="Helical" evidence="7">
    <location>
        <begin position="101"/>
        <end position="123"/>
    </location>
</feature>
<dbReference type="Proteomes" id="UP001596022">
    <property type="component" value="Unassembled WGS sequence"/>
</dbReference>
<comment type="caution">
    <text evidence="9">The sequence shown here is derived from an EMBL/GenBank/DDBJ whole genome shotgun (WGS) entry which is preliminary data.</text>
</comment>
<evidence type="ECO:0000313" key="10">
    <source>
        <dbReference type="Proteomes" id="UP001596022"/>
    </source>
</evidence>